<dbReference type="GO" id="GO:0046872">
    <property type="term" value="F:metal ion binding"/>
    <property type="evidence" value="ECO:0007669"/>
    <property type="project" value="UniProtKB-UniRule"/>
</dbReference>
<reference evidence="17 18" key="1">
    <citation type="submission" date="2018-04" db="EMBL/GenBank/DDBJ databases">
        <title>Characteristic and Complete Genome Sequencing of A Novel Member of Infective Endocarditis Causative Bacteria: Bergeyella cardium QL-PH.</title>
        <authorList>
            <person name="Pan H."/>
            <person name="Sun E."/>
            <person name="Zhang Y."/>
        </authorList>
    </citation>
    <scope>NUCLEOTIDE SEQUENCE [LARGE SCALE GENOMIC DNA]</scope>
    <source>
        <strain evidence="17 18">HPQL</strain>
    </source>
</reference>
<evidence type="ECO:0000256" key="9">
    <source>
        <dbReference type="ARBA" id="ARBA00023049"/>
    </source>
</evidence>
<feature type="domain" description="Peptidase M3A/M3B catalytic" evidence="16">
    <location>
        <begin position="263"/>
        <end position="711"/>
    </location>
</feature>
<comment type="function">
    <text evidence="11">Removes dipeptides from the C-termini of N-blocked tripeptides, tetrapeptides and larger peptides.</text>
</comment>
<evidence type="ECO:0000256" key="2">
    <source>
        <dbReference type="ARBA" id="ARBA00006040"/>
    </source>
</evidence>
<dbReference type="InterPro" id="IPR024077">
    <property type="entry name" value="Neurolysin/TOP_dom2"/>
</dbReference>
<evidence type="ECO:0000256" key="5">
    <source>
        <dbReference type="ARBA" id="ARBA00022670"/>
    </source>
</evidence>
<evidence type="ECO:0000256" key="14">
    <source>
        <dbReference type="ARBA" id="ARBA00075608"/>
    </source>
</evidence>
<keyword evidence="5 15" id="KW-0645">Protease</keyword>
<gene>
    <name evidence="17" type="ORF">DBX24_08775</name>
</gene>
<dbReference type="AlphaFoldDB" id="A0A6P1QWH1"/>
<evidence type="ECO:0000256" key="13">
    <source>
        <dbReference type="ARBA" id="ARBA00070755"/>
    </source>
</evidence>
<dbReference type="GO" id="GO:0004222">
    <property type="term" value="F:metalloendopeptidase activity"/>
    <property type="evidence" value="ECO:0007669"/>
    <property type="project" value="InterPro"/>
</dbReference>
<name>A0A6P1QWH1_9FLAO</name>
<dbReference type="Gene3D" id="1.10.1370.10">
    <property type="entry name" value="Neurolysin, domain 3"/>
    <property type="match status" value="1"/>
</dbReference>
<evidence type="ECO:0000256" key="3">
    <source>
        <dbReference type="ARBA" id="ARBA00022490"/>
    </source>
</evidence>
<keyword evidence="4 17" id="KW-0121">Carboxypeptidase</keyword>
<dbReference type="Proteomes" id="UP000464318">
    <property type="component" value="Chromosome"/>
</dbReference>
<dbReference type="Pfam" id="PF01432">
    <property type="entry name" value="Peptidase_M3"/>
    <property type="match status" value="1"/>
</dbReference>
<comment type="catalytic activity">
    <reaction evidence="10">
        <text>Hydrolysis of unblocked, C-terminal dipeptides from oligopeptides, with broad specificity. Does not hydrolyze bonds in which P1' is Pro, or both P1 and P1' are Gly.</text>
        <dbReference type="EC" id="3.4.15.5"/>
    </reaction>
</comment>
<proteinExistence type="inferred from homology"/>
<evidence type="ECO:0000256" key="8">
    <source>
        <dbReference type="ARBA" id="ARBA00022833"/>
    </source>
</evidence>
<evidence type="ECO:0000256" key="4">
    <source>
        <dbReference type="ARBA" id="ARBA00022645"/>
    </source>
</evidence>
<evidence type="ECO:0000259" key="16">
    <source>
        <dbReference type="Pfam" id="PF01432"/>
    </source>
</evidence>
<keyword evidence="18" id="KW-1185">Reference proteome</keyword>
<dbReference type="InterPro" id="IPR034005">
    <property type="entry name" value="M3A_DCP"/>
</dbReference>
<keyword evidence="3" id="KW-0963">Cytoplasm</keyword>
<keyword evidence="6 15" id="KW-0479">Metal-binding</keyword>
<keyword evidence="7 15" id="KW-0378">Hydrolase</keyword>
<dbReference type="CDD" id="cd06456">
    <property type="entry name" value="M3A_DCP"/>
    <property type="match status" value="1"/>
</dbReference>
<dbReference type="GO" id="GO:0008241">
    <property type="term" value="F:peptidyl-dipeptidase activity"/>
    <property type="evidence" value="ECO:0007669"/>
    <property type="project" value="UniProtKB-EC"/>
</dbReference>
<dbReference type="PANTHER" id="PTHR43660:SF1">
    <property type="entry name" value="DIPEPTIDYL CARBOXYPEPTIDASE"/>
    <property type="match status" value="1"/>
</dbReference>
<evidence type="ECO:0000313" key="18">
    <source>
        <dbReference type="Proteomes" id="UP000464318"/>
    </source>
</evidence>
<evidence type="ECO:0000256" key="1">
    <source>
        <dbReference type="ARBA" id="ARBA00004496"/>
    </source>
</evidence>
<evidence type="ECO:0000313" key="17">
    <source>
        <dbReference type="EMBL" id="QHN65968.1"/>
    </source>
</evidence>
<dbReference type="GO" id="GO:0005829">
    <property type="term" value="C:cytosol"/>
    <property type="evidence" value="ECO:0007669"/>
    <property type="project" value="TreeGrafter"/>
</dbReference>
<organism evidence="17 18">
    <name type="scientific">Bergeyella cardium</name>
    <dbReference type="NCBI Taxonomy" id="1585976"/>
    <lineage>
        <taxon>Bacteria</taxon>
        <taxon>Pseudomonadati</taxon>
        <taxon>Bacteroidota</taxon>
        <taxon>Flavobacteriia</taxon>
        <taxon>Flavobacteriales</taxon>
        <taxon>Weeksellaceae</taxon>
        <taxon>Bergeyella</taxon>
    </lineage>
</organism>
<dbReference type="OrthoDB" id="9773538at2"/>
<dbReference type="FunFam" id="3.40.390.10:FF:000009">
    <property type="entry name" value="Oligopeptidase A"/>
    <property type="match status" value="1"/>
</dbReference>
<dbReference type="InterPro" id="IPR001567">
    <property type="entry name" value="Pept_M3A_M3B_dom"/>
</dbReference>
<dbReference type="InterPro" id="IPR024079">
    <property type="entry name" value="MetalloPept_cat_dom_sf"/>
</dbReference>
<evidence type="ECO:0000256" key="7">
    <source>
        <dbReference type="ARBA" id="ARBA00022801"/>
    </source>
</evidence>
<protein>
    <recommendedName>
        <fullName evidence="13">Dipeptidyl carboxypeptidase</fullName>
        <ecNumber evidence="12">3.4.15.5</ecNumber>
    </recommendedName>
    <alternativeName>
        <fullName evidence="14">Peptidyl-dipeptidase Dcp</fullName>
    </alternativeName>
</protein>
<dbReference type="Gene3D" id="1.10.1370.40">
    <property type="match status" value="1"/>
</dbReference>
<dbReference type="EC" id="3.4.15.5" evidence="12"/>
<evidence type="ECO:0000256" key="10">
    <source>
        <dbReference type="ARBA" id="ARBA00052506"/>
    </source>
</evidence>
<dbReference type="EMBL" id="CP029149">
    <property type="protein sequence ID" value="QHN65968.1"/>
    <property type="molecule type" value="Genomic_DNA"/>
</dbReference>
<evidence type="ECO:0000256" key="6">
    <source>
        <dbReference type="ARBA" id="ARBA00022723"/>
    </source>
</evidence>
<sequence length="714" mass="80744">MKGITPAVLVAALFFNSCATTSKTAKTKTNKMTATQESKQSENPLMRKSSLQFEAPEFDKIKTEHFRPAFDFGLKQHNLEIQSIADNPQPATFANTLEALEKSGEVLKRAQIIFGNLTSADTNPELQALEEEYASIFAAHNDKIYLNENLYKRIKSISPQGLDAESKRLLEVYLQNFEIAGAGLSTEAKEELKNINQELATLSTQFDSKLLEARKNGALLISDVKELDGLSQDQISAAANAAKKAGHQGYLLSLQNTTQQPLLSSLNNRKTREKLFKASWLRAEKGDSADTREVVEKLAALRLKKANLLGKKSFAEWKLQDQMAKTPAAATQLMKQIAKPAVEAAKKEQAEIQKLIDAEKGGFKIEVWDWNFYAEKVRKAKFDLDESETKPYFEIFTVLEKGVFYAANKFYGISFKKRTDLPVYHPDVVVYEVFDTDGSSLALYYLDFYTRESKRGGAWMNNFVEQSYLLGTKPVITNCYNYAKPANGKPSLISFDEVETIFHEFGHAIHGIFATQKYPSLSGTNVPRDFVEFPSQINEHFALVPEVLKNYAIHYETKQPIPQALVDKILKARTFNQGYATTELVSAAMTDMAWHTVTSEQELKPTLEFEKSTLLSNGFTLQAVPPRYHTPYFAHIWGGGYSAGYYAYLWSEVMDLDAWEWIKQHGLLTRENGDRFRKYILSVGNSMDLNEAYRNFAERDPDIKPLLRSRGFIK</sequence>
<dbReference type="GO" id="GO:0004180">
    <property type="term" value="F:carboxypeptidase activity"/>
    <property type="evidence" value="ECO:0007669"/>
    <property type="project" value="UniProtKB-KW"/>
</dbReference>
<dbReference type="KEGG" id="bcad:DBX24_08775"/>
<comment type="cofactor">
    <cofactor evidence="15">
        <name>Zn(2+)</name>
        <dbReference type="ChEBI" id="CHEBI:29105"/>
    </cofactor>
    <text evidence="15">Binds 1 zinc ion.</text>
</comment>
<dbReference type="SUPFAM" id="SSF55486">
    <property type="entry name" value="Metalloproteases ('zincins'), catalytic domain"/>
    <property type="match status" value="1"/>
</dbReference>
<dbReference type="RefSeq" id="WP_160224620.1">
    <property type="nucleotide sequence ID" value="NZ_CP029149.1"/>
</dbReference>
<dbReference type="FunFam" id="1.10.1370.40:FF:000001">
    <property type="entry name" value="Dipeptidyl carboxypeptidase II"/>
    <property type="match status" value="1"/>
</dbReference>
<accession>A0A6P1QWH1</accession>
<dbReference type="Gene3D" id="3.40.390.10">
    <property type="entry name" value="Collagenase (Catalytic Domain)"/>
    <property type="match status" value="1"/>
</dbReference>
<dbReference type="PANTHER" id="PTHR43660">
    <property type="entry name" value="DIPEPTIDYL CARBOXYPEPTIDASE"/>
    <property type="match status" value="1"/>
</dbReference>
<comment type="similarity">
    <text evidence="2 15">Belongs to the peptidase M3 family.</text>
</comment>
<dbReference type="InterPro" id="IPR045090">
    <property type="entry name" value="Pept_M3A_M3B"/>
</dbReference>
<keyword evidence="8 15" id="KW-0862">Zinc</keyword>
<evidence type="ECO:0000256" key="12">
    <source>
        <dbReference type="ARBA" id="ARBA00066668"/>
    </source>
</evidence>
<dbReference type="GO" id="GO:0006508">
    <property type="term" value="P:proteolysis"/>
    <property type="evidence" value="ECO:0007669"/>
    <property type="project" value="UniProtKB-KW"/>
</dbReference>
<evidence type="ECO:0000256" key="15">
    <source>
        <dbReference type="RuleBase" id="RU003435"/>
    </source>
</evidence>
<comment type="subcellular location">
    <subcellularLocation>
        <location evidence="1">Cytoplasm</location>
    </subcellularLocation>
</comment>
<evidence type="ECO:0000256" key="11">
    <source>
        <dbReference type="ARBA" id="ARBA00054529"/>
    </source>
</evidence>
<keyword evidence="9 15" id="KW-0482">Metalloprotease</keyword>